<feature type="non-terminal residue" evidence="1">
    <location>
        <position position="1"/>
    </location>
</feature>
<dbReference type="Proteomes" id="UP000266841">
    <property type="component" value="Unassembled WGS sequence"/>
</dbReference>
<accession>K0SPZ3</accession>
<gene>
    <name evidence="1" type="ORF">THAOC_19193</name>
</gene>
<comment type="caution">
    <text evidence="1">The sequence shown here is derived from an EMBL/GenBank/DDBJ whole genome shotgun (WGS) entry which is preliminary data.</text>
</comment>
<evidence type="ECO:0000313" key="1">
    <source>
        <dbReference type="EMBL" id="EJK60452.1"/>
    </source>
</evidence>
<dbReference type="EMBL" id="AGNL01021082">
    <property type="protein sequence ID" value="EJK60452.1"/>
    <property type="molecule type" value="Genomic_DNA"/>
</dbReference>
<evidence type="ECO:0000313" key="2">
    <source>
        <dbReference type="Proteomes" id="UP000266841"/>
    </source>
</evidence>
<organism evidence="1 2">
    <name type="scientific">Thalassiosira oceanica</name>
    <name type="common">Marine diatom</name>
    <dbReference type="NCBI Taxonomy" id="159749"/>
    <lineage>
        <taxon>Eukaryota</taxon>
        <taxon>Sar</taxon>
        <taxon>Stramenopiles</taxon>
        <taxon>Ochrophyta</taxon>
        <taxon>Bacillariophyta</taxon>
        <taxon>Coscinodiscophyceae</taxon>
        <taxon>Thalassiosirophycidae</taxon>
        <taxon>Thalassiosirales</taxon>
        <taxon>Thalassiosiraceae</taxon>
        <taxon>Thalassiosira</taxon>
    </lineage>
</organism>
<reference evidence="1 2" key="1">
    <citation type="journal article" date="2012" name="Genome Biol.">
        <title>Genome and low-iron response of an oceanic diatom adapted to chronic iron limitation.</title>
        <authorList>
            <person name="Lommer M."/>
            <person name="Specht M."/>
            <person name="Roy A.S."/>
            <person name="Kraemer L."/>
            <person name="Andreson R."/>
            <person name="Gutowska M.A."/>
            <person name="Wolf J."/>
            <person name="Bergner S.V."/>
            <person name="Schilhabel M.B."/>
            <person name="Klostermeier U.C."/>
            <person name="Beiko R.G."/>
            <person name="Rosenstiel P."/>
            <person name="Hippler M."/>
            <person name="Laroche J."/>
        </authorList>
    </citation>
    <scope>NUCLEOTIDE SEQUENCE [LARGE SCALE GENOMIC DNA]</scope>
    <source>
        <strain evidence="1 2">CCMP1005</strain>
    </source>
</reference>
<protein>
    <submittedName>
        <fullName evidence="1">Uncharacterized protein</fullName>
    </submittedName>
</protein>
<keyword evidence="2" id="KW-1185">Reference proteome</keyword>
<proteinExistence type="predicted"/>
<name>K0SPZ3_THAOC</name>
<dbReference type="AlphaFoldDB" id="K0SPZ3"/>
<sequence>DLDGPLFLHDPSHAELNGMNMPFVAPKLIAAGLTLDLLRRASNEVLIDQILQGAGIDVAGDRLYVRDSAPVEGKSVVVANR</sequence>